<feature type="transmembrane region" description="Helical" evidence="14">
    <location>
        <begin position="38"/>
        <end position="59"/>
    </location>
</feature>
<dbReference type="Proteomes" id="UP000265140">
    <property type="component" value="Chromosome 1"/>
</dbReference>
<name>A0AAY5KGV2_ESOLU</name>
<dbReference type="PROSITE" id="PS00237">
    <property type="entry name" value="G_PROTEIN_RECEP_F1_1"/>
    <property type="match status" value="1"/>
</dbReference>
<proteinExistence type="inferred from homology"/>
<dbReference type="SUPFAM" id="SSF81321">
    <property type="entry name" value="Family A G protein-coupled receptor-like"/>
    <property type="match status" value="1"/>
</dbReference>
<dbReference type="InterPro" id="IPR000276">
    <property type="entry name" value="GPCR_Rhodpsn"/>
</dbReference>
<evidence type="ECO:0000256" key="6">
    <source>
        <dbReference type="ARBA" id="ARBA00023136"/>
    </source>
</evidence>
<dbReference type="GeneID" id="105009742"/>
<dbReference type="GeneTree" id="ENSGT01110000267167"/>
<keyword evidence="4 14" id="KW-1133">Transmembrane helix</keyword>
<evidence type="ECO:0000259" key="15">
    <source>
        <dbReference type="PROSITE" id="PS50262"/>
    </source>
</evidence>
<reference evidence="16" key="2">
    <citation type="submission" date="2025-08" db="UniProtKB">
        <authorList>
            <consortium name="Ensembl"/>
        </authorList>
    </citation>
    <scope>IDENTIFICATION</scope>
</reference>
<evidence type="ECO:0000256" key="11">
    <source>
        <dbReference type="ARBA" id="ARBA00035691"/>
    </source>
</evidence>
<feature type="transmembrane region" description="Helical" evidence="14">
    <location>
        <begin position="150"/>
        <end position="172"/>
    </location>
</feature>
<evidence type="ECO:0000256" key="10">
    <source>
        <dbReference type="ARBA" id="ARBA00023224"/>
    </source>
</evidence>
<evidence type="ECO:0000256" key="14">
    <source>
        <dbReference type="SAM" id="Phobius"/>
    </source>
</evidence>
<keyword evidence="3 13" id="KW-0812">Transmembrane</keyword>
<feature type="domain" description="G-protein coupled receptors family 1 profile" evidence="15">
    <location>
        <begin position="50"/>
        <end position="312"/>
    </location>
</feature>
<comment type="subcellular location">
    <subcellularLocation>
        <location evidence="1">Cell membrane</location>
        <topology evidence="1">Multi-pass membrane protein</topology>
    </subcellularLocation>
</comment>
<evidence type="ECO:0000256" key="1">
    <source>
        <dbReference type="ARBA" id="ARBA00004651"/>
    </source>
</evidence>
<dbReference type="CTD" id="100147937"/>
<evidence type="ECO:0000256" key="2">
    <source>
        <dbReference type="ARBA" id="ARBA00022475"/>
    </source>
</evidence>
<keyword evidence="2" id="KW-1003">Cell membrane</keyword>
<evidence type="ECO:0000256" key="4">
    <source>
        <dbReference type="ARBA" id="ARBA00022989"/>
    </source>
</evidence>
<keyword evidence="10 13" id="KW-0807">Transducer</keyword>
<dbReference type="PROSITE" id="PS50262">
    <property type="entry name" value="G_PROTEIN_RECEP_F1_2"/>
    <property type="match status" value="1"/>
</dbReference>
<evidence type="ECO:0000313" key="16">
    <source>
        <dbReference type="Ensembl" id="ENSELUP00000088333.1"/>
    </source>
</evidence>
<comment type="function">
    <text evidence="12">G-protein-coupled receptor of lysophosphatidylserine (LysoPS) that plays different roles in immune response. Acts a damage-sensing receptor that triggers tissue repair upon recognition of dying neutrophils. Mechanistically, apoptotic neutrophils release lysophosphatydilserine that are recognized by type 3 innate lymphoid cells (ILC3s) via GPR34, which activates downstream PI3K-AKT and RAS-ERK signaling pathways leading to STAT3 activation and IL-22 production. Plays an important role in microglial function, controlling morphology and phagocytosis.</text>
</comment>
<evidence type="ECO:0000256" key="3">
    <source>
        <dbReference type="ARBA" id="ARBA00022692"/>
    </source>
</evidence>
<feature type="transmembrane region" description="Helical" evidence="14">
    <location>
        <begin position="296"/>
        <end position="316"/>
    </location>
</feature>
<evidence type="ECO:0000256" key="8">
    <source>
        <dbReference type="ARBA" id="ARBA00023170"/>
    </source>
</evidence>
<dbReference type="FunFam" id="1.20.1070.10:FF:000150">
    <property type="entry name" value="probable G-protein coupled receptor 34"/>
    <property type="match status" value="1"/>
</dbReference>
<dbReference type="PANTHER" id="PTHR24233:SF11">
    <property type="entry name" value="P2Y PURINOCEPTOR 14-LIKE"/>
    <property type="match status" value="1"/>
</dbReference>
<dbReference type="Ensembl" id="ENSELUT00000108314.1">
    <property type="protein sequence ID" value="ENSELUP00000088333.1"/>
    <property type="gene ID" value="ENSELUG00000040989.1"/>
</dbReference>
<evidence type="ECO:0000256" key="13">
    <source>
        <dbReference type="RuleBase" id="RU000688"/>
    </source>
</evidence>
<dbReference type="Gene3D" id="1.20.1070.10">
    <property type="entry name" value="Rhodopsin 7-helix transmembrane proteins"/>
    <property type="match status" value="1"/>
</dbReference>
<keyword evidence="7" id="KW-1015">Disulfide bond</keyword>
<dbReference type="PRINTS" id="PR01157">
    <property type="entry name" value="P2YPURNOCPTR"/>
</dbReference>
<keyword evidence="6 14" id="KW-0472">Membrane</keyword>
<keyword evidence="8 13" id="KW-0675">Receptor</keyword>
<evidence type="ECO:0000256" key="12">
    <source>
        <dbReference type="ARBA" id="ARBA00045234"/>
    </source>
</evidence>
<evidence type="ECO:0000256" key="7">
    <source>
        <dbReference type="ARBA" id="ARBA00023157"/>
    </source>
</evidence>
<accession>A0AAY5KGV2</accession>
<keyword evidence="5 13" id="KW-0297">G-protein coupled receptor</keyword>
<sequence>MDSNFNTSQPTMNKTVGNSSDLSTCRLMEVSGHPFFTVTYSMVFLVGLVLNSFTVRVYFCRAKRPHSSVTVYLQNLAASDFFLSLCLPLRIANYANPNSTLVRHVYCNFGATAFYLNMYASILFMDYIAANRYLKIVRPLETHALQRVRAARYISMATWATLFTVSSIYLIISLNTTWGTKPNSEAMGCDAFHTSNLRLLYKIVHSFSAAIFFFVLVSLLLLYCSTVRKLRGAQKRQISCGTSKMLSRSKRNMLVLVAVFCVCFVPYHLVRLPYAYLRSHLHNCALQQAFYYLKELTVLLSVLNACLDPLIYFIFCKAFRSQLGLKRGLSVTTTHAVSTTPRLEGRRINLRKTITLPGTPTRTSFNMLRRATIT</sequence>
<evidence type="ECO:0000256" key="9">
    <source>
        <dbReference type="ARBA" id="ARBA00023180"/>
    </source>
</evidence>
<dbReference type="GO" id="GO:0005886">
    <property type="term" value="C:plasma membrane"/>
    <property type="evidence" value="ECO:0007669"/>
    <property type="project" value="UniProtKB-SubCell"/>
</dbReference>
<dbReference type="RefSeq" id="XP_010867473.1">
    <property type="nucleotide sequence ID" value="XM_010869171.3"/>
</dbReference>
<dbReference type="Pfam" id="PF00001">
    <property type="entry name" value="7tm_1"/>
    <property type="match status" value="1"/>
</dbReference>
<feature type="transmembrane region" description="Helical" evidence="14">
    <location>
        <begin position="112"/>
        <end position="129"/>
    </location>
</feature>
<dbReference type="PRINTS" id="PR00237">
    <property type="entry name" value="GPCRRHODOPSN"/>
</dbReference>
<keyword evidence="17" id="KW-1185">Reference proteome</keyword>
<dbReference type="AlphaFoldDB" id="A0AAY5KGV2"/>
<dbReference type="PANTHER" id="PTHR24233">
    <property type="entry name" value="P2Y PURINOCEPTOR-RELATED G-PROTEIN COUPLED RECEPTOR"/>
    <property type="match status" value="1"/>
</dbReference>
<dbReference type="RefSeq" id="XP_034149790.1">
    <property type="nucleotide sequence ID" value="XM_034293899.1"/>
</dbReference>
<dbReference type="GO" id="GO:0045028">
    <property type="term" value="F:G protein-coupled purinergic nucleotide receptor activity"/>
    <property type="evidence" value="ECO:0007669"/>
    <property type="project" value="TreeGrafter"/>
</dbReference>
<organism evidence="16 17">
    <name type="scientific">Esox lucius</name>
    <name type="common">Northern pike</name>
    <dbReference type="NCBI Taxonomy" id="8010"/>
    <lineage>
        <taxon>Eukaryota</taxon>
        <taxon>Metazoa</taxon>
        <taxon>Chordata</taxon>
        <taxon>Craniata</taxon>
        <taxon>Vertebrata</taxon>
        <taxon>Euteleostomi</taxon>
        <taxon>Actinopterygii</taxon>
        <taxon>Neopterygii</taxon>
        <taxon>Teleostei</taxon>
        <taxon>Protacanthopterygii</taxon>
        <taxon>Esociformes</taxon>
        <taxon>Esocidae</taxon>
        <taxon>Esox</taxon>
    </lineage>
</organism>
<dbReference type="InterPro" id="IPR017452">
    <property type="entry name" value="GPCR_Rhodpsn_7TM"/>
</dbReference>
<protein>
    <recommendedName>
        <fullName evidence="11">Probable G-protein coupled receptor 34</fullName>
    </recommendedName>
</protein>
<comment type="similarity">
    <text evidence="13">Belongs to the G-protein coupled receptor 1 family.</text>
</comment>
<dbReference type="CDD" id="cd14982">
    <property type="entry name" value="7tmA_purinoceptor-like"/>
    <property type="match status" value="1"/>
</dbReference>
<feature type="transmembrane region" description="Helical" evidence="14">
    <location>
        <begin position="203"/>
        <end position="226"/>
    </location>
</feature>
<evidence type="ECO:0000313" key="17">
    <source>
        <dbReference type="Proteomes" id="UP000265140"/>
    </source>
</evidence>
<evidence type="ECO:0000256" key="5">
    <source>
        <dbReference type="ARBA" id="ARBA00023040"/>
    </source>
</evidence>
<reference evidence="16" key="3">
    <citation type="submission" date="2025-09" db="UniProtKB">
        <authorList>
            <consortium name="Ensembl"/>
        </authorList>
    </citation>
    <scope>IDENTIFICATION</scope>
</reference>
<feature type="transmembrane region" description="Helical" evidence="14">
    <location>
        <begin position="71"/>
        <end position="92"/>
    </location>
</feature>
<reference evidence="16 17" key="1">
    <citation type="submission" date="2020-02" db="EMBL/GenBank/DDBJ databases">
        <title>Esox lucius (northern pike) genome, fEsoLuc1, primary haplotype.</title>
        <authorList>
            <person name="Myers G."/>
            <person name="Karagic N."/>
            <person name="Meyer A."/>
            <person name="Pippel M."/>
            <person name="Reichard M."/>
            <person name="Winkler S."/>
            <person name="Tracey A."/>
            <person name="Sims Y."/>
            <person name="Howe K."/>
            <person name="Rhie A."/>
            <person name="Formenti G."/>
            <person name="Durbin R."/>
            <person name="Fedrigo O."/>
            <person name="Jarvis E.D."/>
        </authorList>
    </citation>
    <scope>NUCLEOTIDE SEQUENCE [LARGE SCALE GENOMIC DNA]</scope>
</reference>
<dbReference type="KEGG" id="els:105009742"/>
<keyword evidence="9" id="KW-0325">Glycoprotein</keyword>
<feature type="transmembrane region" description="Helical" evidence="14">
    <location>
        <begin position="253"/>
        <end position="276"/>
    </location>
</feature>